<evidence type="ECO:0000313" key="6">
    <source>
        <dbReference type="EMBL" id="CZR70060.1"/>
    </source>
</evidence>
<keyword evidence="2" id="KW-0285">Flavoprotein</keyword>
<proteinExistence type="inferred from homology"/>
<dbReference type="InterPro" id="IPR036188">
    <property type="entry name" value="FAD/NAD-bd_sf"/>
</dbReference>
<dbReference type="PANTHER" id="PTHR42877">
    <property type="entry name" value="L-ORNITHINE N(5)-MONOOXYGENASE-RELATED"/>
    <property type="match status" value="1"/>
</dbReference>
<dbReference type="GO" id="GO:0004499">
    <property type="term" value="F:N,N-dimethylaniline monooxygenase activity"/>
    <property type="evidence" value="ECO:0007669"/>
    <property type="project" value="InterPro"/>
</dbReference>
<dbReference type="EMBL" id="FJOG01000091">
    <property type="protein sequence ID" value="CZR70060.1"/>
    <property type="molecule type" value="Genomic_DNA"/>
</dbReference>
<evidence type="ECO:0000256" key="5">
    <source>
        <dbReference type="SAM" id="MobiDB-lite"/>
    </source>
</evidence>
<protein>
    <submittedName>
        <fullName evidence="6">Related to monooxigenase</fullName>
    </submittedName>
</protein>
<keyword evidence="7" id="KW-1185">Reference proteome</keyword>
<evidence type="ECO:0000256" key="3">
    <source>
        <dbReference type="ARBA" id="ARBA00022827"/>
    </source>
</evidence>
<organism evidence="6 7">
    <name type="scientific">Phialocephala subalpina</name>
    <dbReference type="NCBI Taxonomy" id="576137"/>
    <lineage>
        <taxon>Eukaryota</taxon>
        <taxon>Fungi</taxon>
        <taxon>Dikarya</taxon>
        <taxon>Ascomycota</taxon>
        <taxon>Pezizomycotina</taxon>
        <taxon>Leotiomycetes</taxon>
        <taxon>Helotiales</taxon>
        <taxon>Mollisiaceae</taxon>
        <taxon>Phialocephala</taxon>
        <taxon>Phialocephala fortinii species complex</taxon>
    </lineage>
</organism>
<dbReference type="GO" id="GO:0050660">
    <property type="term" value="F:flavin adenine dinucleotide binding"/>
    <property type="evidence" value="ECO:0007669"/>
    <property type="project" value="InterPro"/>
</dbReference>
<evidence type="ECO:0000313" key="7">
    <source>
        <dbReference type="Proteomes" id="UP000184330"/>
    </source>
</evidence>
<keyword evidence="4" id="KW-0560">Oxidoreductase</keyword>
<sequence>MAPHANSPPSETVEFSKPAASRVPEYQPGFSTKLRSELQPRAKPRAPLRTIFPPLEIEEHAIDDTPPLKAIVVGAGISGINAAILIPRKVPGIDLKIYEKTSDIGGTWNTNIYPGVKCDIPADVYQSTFAPSLEWTTPYAGGAEIKAYWSRIVERYNVRKYITFNSTITSAEWSEEKGKWLIHVTVDDVPKTDEADFLITATGHFAQPLLPNYPGIEDYEGHLRHSSNWDPNFDPAGKKVALIGNGASGLQVLPALQKVVSHLDHYARNKTWVSGSFGGEDSNGLIAKERPDEARDPEKFHEYRKALESKFFKRFGGLIKNSEKNADLRKTFEKLMADRLGDRTDLLDSIVPDFSPSCRRLTPGPGYIEALTKDNVSYISTKIERFTRTGIQTADGVHRDVDAIICSTGADVSFSTAFPIIANGIDLQSAWRPGGNPGFPDSYLAIAAPNFPNLFFLLGPNATGQAGTLPHAVENQVTYIAKVLRKVKTQGIKTITPTQAATNDFRAYCESFFPRTVMSEQCSSWYNGGIVGGRVHGVWPGSGTHVNIVRRDPRWEDFDFTYRSSSGNRFAYFGNGFTLKDELVDKDPDAEVDLTPYLKREAIDGKVDLRAYNELWFDA</sequence>
<dbReference type="GO" id="GO:0050661">
    <property type="term" value="F:NADP binding"/>
    <property type="evidence" value="ECO:0007669"/>
    <property type="project" value="InterPro"/>
</dbReference>
<gene>
    <name evidence="6" type="ORF">PAC_19961</name>
</gene>
<dbReference type="SUPFAM" id="SSF51905">
    <property type="entry name" value="FAD/NAD(P)-binding domain"/>
    <property type="match status" value="2"/>
</dbReference>
<evidence type="ECO:0000256" key="4">
    <source>
        <dbReference type="ARBA" id="ARBA00023002"/>
    </source>
</evidence>
<keyword evidence="3" id="KW-0274">FAD</keyword>
<dbReference type="InterPro" id="IPR020946">
    <property type="entry name" value="Flavin_mOase-like"/>
</dbReference>
<accession>A0A1L7XYH6</accession>
<evidence type="ECO:0000256" key="1">
    <source>
        <dbReference type="ARBA" id="ARBA00010139"/>
    </source>
</evidence>
<dbReference type="Proteomes" id="UP000184330">
    <property type="component" value="Unassembled WGS sequence"/>
</dbReference>
<reference evidence="6 7" key="1">
    <citation type="submission" date="2016-03" db="EMBL/GenBank/DDBJ databases">
        <authorList>
            <person name="Ploux O."/>
        </authorList>
    </citation>
    <scope>NUCLEOTIDE SEQUENCE [LARGE SCALE GENOMIC DNA]</scope>
    <source>
        <strain evidence="6 7">UAMH 11012</strain>
    </source>
</reference>
<dbReference type="Pfam" id="PF00743">
    <property type="entry name" value="FMO-like"/>
    <property type="match status" value="1"/>
</dbReference>
<feature type="region of interest" description="Disordered" evidence="5">
    <location>
        <begin position="1"/>
        <end position="39"/>
    </location>
</feature>
<name>A0A1L7XYH6_9HELO</name>
<dbReference type="PANTHER" id="PTHR42877:SF6">
    <property type="entry name" value="MONOOXYGENASE, PUTATIVE (AFU_ORTHOLOGUE AFUA_3G15050)-RELATED"/>
    <property type="match status" value="1"/>
</dbReference>
<dbReference type="Gene3D" id="3.50.50.60">
    <property type="entry name" value="FAD/NAD(P)-binding domain"/>
    <property type="match status" value="2"/>
</dbReference>
<evidence type="ECO:0000256" key="2">
    <source>
        <dbReference type="ARBA" id="ARBA00022630"/>
    </source>
</evidence>
<dbReference type="InterPro" id="IPR051209">
    <property type="entry name" value="FAD-bind_Monooxygenase_sf"/>
</dbReference>
<dbReference type="OrthoDB" id="74360at2759"/>
<dbReference type="AlphaFoldDB" id="A0A1L7XYH6"/>
<comment type="similarity">
    <text evidence="1">Belongs to the FAD-binding monooxygenase family.</text>
</comment>